<evidence type="ECO:0000256" key="1">
    <source>
        <dbReference type="SAM" id="MobiDB-lite"/>
    </source>
</evidence>
<keyword evidence="2" id="KW-0472">Membrane</keyword>
<keyword evidence="2" id="KW-1133">Transmembrane helix</keyword>
<feature type="transmembrane region" description="Helical" evidence="2">
    <location>
        <begin position="89"/>
        <end position="111"/>
    </location>
</feature>
<name>A0A4Y2KFX8_ARAVE</name>
<dbReference type="EMBL" id="BGPR01114342">
    <property type="protein sequence ID" value="GBN00697.1"/>
    <property type="molecule type" value="Genomic_DNA"/>
</dbReference>
<protein>
    <recommendedName>
        <fullName evidence="6">PiggyBac transposable element-derived protein domain-containing protein</fullName>
    </recommendedName>
</protein>
<keyword evidence="2" id="KW-0812">Transmembrane</keyword>
<feature type="region of interest" description="Disordered" evidence="1">
    <location>
        <begin position="1"/>
        <end position="57"/>
    </location>
</feature>
<evidence type="ECO:0000313" key="5">
    <source>
        <dbReference type="Proteomes" id="UP000499080"/>
    </source>
</evidence>
<accession>A0A4Y2KFX8</accession>
<feature type="compositionally biased region" description="Acidic residues" evidence="1">
    <location>
        <begin position="46"/>
        <end position="55"/>
    </location>
</feature>
<organism evidence="3 5">
    <name type="scientific">Araneus ventricosus</name>
    <name type="common">Orbweaver spider</name>
    <name type="synonym">Epeira ventricosa</name>
    <dbReference type="NCBI Taxonomy" id="182803"/>
    <lineage>
        <taxon>Eukaryota</taxon>
        <taxon>Metazoa</taxon>
        <taxon>Ecdysozoa</taxon>
        <taxon>Arthropoda</taxon>
        <taxon>Chelicerata</taxon>
        <taxon>Arachnida</taxon>
        <taxon>Araneae</taxon>
        <taxon>Araneomorphae</taxon>
        <taxon>Entelegynae</taxon>
        <taxon>Araneoidea</taxon>
        <taxon>Araneidae</taxon>
        <taxon>Araneus</taxon>
    </lineage>
</organism>
<dbReference type="Proteomes" id="UP000499080">
    <property type="component" value="Unassembled WGS sequence"/>
</dbReference>
<evidence type="ECO:0000313" key="3">
    <source>
        <dbReference type="EMBL" id="GBN00656.1"/>
    </source>
</evidence>
<proteinExistence type="predicted"/>
<dbReference type="AlphaFoldDB" id="A0A4Y2KFX8"/>
<evidence type="ECO:0000256" key="2">
    <source>
        <dbReference type="SAM" id="Phobius"/>
    </source>
</evidence>
<comment type="caution">
    <text evidence="3">The sequence shown here is derived from an EMBL/GenBank/DDBJ whole genome shotgun (WGS) entry which is preliminary data.</text>
</comment>
<keyword evidence="5" id="KW-1185">Reference proteome</keyword>
<gene>
    <name evidence="3" type="ORF">AVEN_14046_1</name>
    <name evidence="4" type="ORF">AVEN_181886_1</name>
</gene>
<evidence type="ECO:0008006" key="6">
    <source>
        <dbReference type="Google" id="ProtNLM"/>
    </source>
</evidence>
<evidence type="ECO:0000313" key="4">
    <source>
        <dbReference type="EMBL" id="GBN00697.1"/>
    </source>
</evidence>
<dbReference type="OrthoDB" id="10057959at2759"/>
<dbReference type="EMBL" id="BGPR01114328">
    <property type="protein sequence ID" value="GBN00656.1"/>
    <property type="molecule type" value="Genomic_DNA"/>
</dbReference>
<sequence length="114" mass="12768">MVMTAYDHQQQRLRDLASGPTDSENDDSSHSSDIDETLASVHCAESEQDAEDSDLNDQAISDTFYIGKDGTKWKKIPPSKSSRMKSCNIVSNLSSIMIPLQIYFFHSSLFLSLF</sequence>
<reference evidence="3 5" key="1">
    <citation type="journal article" date="2019" name="Sci. Rep.">
        <title>Orb-weaving spider Araneus ventricosus genome elucidates the spidroin gene catalogue.</title>
        <authorList>
            <person name="Kono N."/>
            <person name="Nakamura H."/>
            <person name="Ohtoshi R."/>
            <person name="Moran D.A.P."/>
            <person name="Shinohara A."/>
            <person name="Yoshida Y."/>
            <person name="Fujiwara M."/>
            <person name="Mori M."/>
            <person name="Tomita M."/>
            <person name="Arakawa K."/>
        </authorList>
    </citation>
    <scope>NUCLEOTIDE SEQUENCE [LARGE SCALE GENOMIC DNA]</scope>
</reference>